<dbReference type="RefSeq" id="WP_007061185.1">
    <property type="nucleotide sequence ID" value="NZ_ACVI01000034.1"/>
</dbReference>
<dbReference type="InterPro" id="IPR025736">
    <property type="entry name" value="PucR_C-HTH_dom"/>
</dbReference>
<dbReference type="InterPro" id="IPR051448">
    <property type="entry name" value="CdaR-like_regulators"/>
</dbReference>
<sequence>MKLGISILSEQLSDYITCSKCNDFSNELNLNRPEHYIDQKVLLSSHLYIASALTLSDSIIAESASCLICVGKPPEEYFMQNFSILCVSDNINVLSLFNMVQNIYDRYDVWDQRMQQCINSYSDLQDIIDVSDAIFQNPIYFSDANYLILAESHNNPLNIKYNYIPERCINNLKCNKDYEEMWQSGVPTISYHDYRHLSIVVKSQGKFVIFISIMESNIHFRTSDSALLQYMSNYVLLSYDQNLMRSENSYSSLEYFIKQYLNNQHISDRDFEKALMSLNWKIDHTYYVCYIELTEVELRYNMVKYQCSQIENLFTSAAIVFEYNSSITTVINLSLIDDPKTTEANLRLLLQNSNLKGGKSREFNNINNVRNYYIQAFSALEIGKSADSNLYFYNFEDYCLQYMLKNSYQNLIPESLCPSGLIQMNEYDKVHNTQYVLTLKTYFEQKFNVTHAAKKLYIHRTTFIERLSRIKNFIGIDFEDSRECLYLMIALEIMN</sequence>
<evidence type="ECO:0000313" key="3">
    <source>
        <dbReference type="Proteomes" id="UP000004198"/>
    </source>
</evidence>
<dbReference type="eggNOG" id="COG2508">
    <property type="taxonomic scope" value="Bacteria"/>
</dbReference>
<feature type="domain" description="PucR C-terminal helix-turn-helix" evidence="1">
    <location>
        <begin position="436"/>
        <end position="493"/>
    </location>
</feature>
<dbReference type="Proteomes" id="UP000004198">
    <property type="component" value="Unassembled WGS sequence"/>
</dbReference>
<dbReference type="Gene3D" id="1.10.10.2840">
    <property type="entry name" value="PucR C-terminal helix-turn-helix domain"/>
    <property type="match status" value="1"/>
</dbReference>
<dbReference type="AlphaFoldDB" id="C6PU33"/>
<accession>C6PU33</accession>
<protein>
    <submittedName>
        <fullName evidence="2">Putative transcriptional regulator, PucR family</fullName>
    </submittedName>
</protein>
<dbReference type="EMBL" id="ACVI01000034">
    <property type="protein sequence ID" value="EET87233.1"/>
    <property type="molecule type" value="Genomic_DNA"/>
</dbReference>
<dbReference type="PANTHER" id="PTHR33744:SF15">
    <property type="entry name" value="CARBOHYDRATE DIACID REGULATOR"/>
    <property type="match status" value="1"/>
</dbReference>
<gene>
    <name evidence="2" type="ORF">CcarbDRAFT_2300</name>
</gene>
<keyword evidence="3" id="KW-1185">Reference proteome</keyword>
<dbReference type="PANTHER" id="PTHR33744">
    <property type="entry name" value="CARBOHYDRATE DIACID REGULATOR"/>
    <property type="match status" value="1"/>
</dbReference>
<dbReference type="Pfam" id="PF13556">
    <property type="entry name" value="HTH_30"/>
    <property type="match status" value="1"/>
</dbReference>
<proteinExistence type="predicted"/>
<dbReference type="PATRIC" id="fig|536227.13.peg.5099"/>
<organism evidence="2 3">
    <name type="scientific">Clostridium carboxidivorans P7</name>
    <dbReference type="NCBI Taxonomy" id="536227"/>
    <lineage>
        <taxon>Bacteria</taxon>
        <taxon>Bacillati</taxon>
        <taxon>Bacillota</taxon>
        <taxon>Clostridia</taxon>
        <taxon>Eubacteriales</taxon>
        <taxon>Clostridiaceae</taxon>
        <taxon>Clostridium</taxon>
    </lineage>
</organism>
<reference evidence="2 3" key="1">
    <citation type="submission" date="2009-06" db="EMBL/GenBank/DDBJ databases">
        <title>The draft genome of Clostridium carboxidivorans P7.</title>
        <authorList>
            <consortium name="US DOE Joint Genome Institute (JGI-PGF)"/>
            <person name="Lucas S."/>
            <person name="Copeland A."/>
            <person name="Lapidus A."/>
            <person name="Glavina del Rio T."/>
            <person name="Tice H."/>
            <person name="Bruce D."/>
            <person name="Goodwin L."/>
            <person name="Pitluck S."/>
            <person name="Larimer F."/>
            <person name="Land M.L."/>
            <person name="Hauser L."/>
            <person name="Hemme C.L."/>
        </authorList>
    </citation>
    <scope>NUCLEOTIDE SEQUENCE [LARGE SCALE GENOMIC DNA]</scope>
    <source>
        <strain evidence="2 3">P7</strain>
    </source>
</reference>
<evidence type="ECO:0000259" key="1">
    <source>
        <dbReference type="Pfam" id="PF13556"/>
    </source>
</evidence>
<evidence type="ECO:0000313" key="2">
    <source>
        <dbReference type="EMBL" id="EET87233.1"/>
    </source>
</evidence>
<comment type="caution">
    <text evidence="2">The sequence shown here is derived from an EMBL/GenBank/DDBJ whole genome shotgun (WGS) entry which is preliminary data.</text>
</comment>
<dbReference type="STRING" id="536227.Ccar_24660"/>
<dbReference type="OrthoDB" id="9792148at2"/>
<dbReference type="InterPro" id="IPR042070">
    <property type="entry name" value="PucR_C-HTH_sf"/>
</dbReference>
<name>C6PU33_9CLOT</name>
<dbReference type="KEGG" id="cck:Ccar_24660"/>